<dbReference type="InterPro" id="IPR053392">
    <property type="entry name" value="Transposase_IS30-like"/>
</dbReference>
<keyword evidence="4" id="KW-0238">DNA-binding</keyword>
<keyword evidence="5" id="KW-0233">DNA recombination</keyword>
<gene>
    <name evidence="7" type="ORF">C5E45_23645</name>
</gene>
<dbReference type="GO" id="GO:0004803">
    <property type="term" value="F:transposase activity"/>
    <property type="evidence" value="ECO:0007669"/>
    <property type="project" value="InterPro"/>
</dbReference>
<dbReference type="GO" id="GO:0005829">
    <property type="term" value="C:cytosol"/>
    <property type="evidence" value="ECO:0007669"/>
    <property type="project" value="TreeGrafter"/>
</dbReference>
<accession>A0A2S6AKQ1</accession>
<evidence type="ECO:0000259" key="6">
    <source>
        <dbReference type="PROSITE" id="PS50994"/>
    </source>
</evidence>
<feature type="domain" description="Integrase catalytic" evidence="6">
    <location>
        <begin position="229"/>
        <end position="392"/>
    </location>
</feature>
<dbReference type="SUPFAM" id="SSF53098">
    <property type="entry name" value="Ribonuclease H-like"/>
    <property type="match status" value="1"/>
</dbReference>
<dbReference type="GO" id="GO:0003677">
    <property type="term" value="F:DNA binding"/>
    <property type="evidence" value="ECO:0007669"/>
    <property type="project" value="UniProtKB-KW"/>
</dbReference>
<dbReference type="Gene3D" id="3.30.420.10">
    <property type="entry name" value="Ribonuclease H-like superfamily/Ribonuclease H"/>
    <property type="match status" value="1"/>
</dbReference>
<evidence type="ECO:0000256" key="1">
    <source>
        <dbReference type="ARBA" id="ARBA00002190"/>
    </source>
</evidence>
<dbReference type="InterPro" id="IPR025246">
    <property type="entry name" value="IS30-like_HTH"/>
</dbReference>
<proteinExistence type="inferred from homology"/>
<name>A0A2S6AKQ1_9NOCA</name>
<dbReference type="GO" id="GO:0015074">
    <property type="term" value="P:DNA integration"/>
    <property type="evidence" value="ECO:0007669"/>
    <property type="project" value="InterPro"/>
</dbReference>
<dbReference type="PANTHER" id="PTHR10948">
    <property type="entry name" value="TRANSPOSASE"/>
    <property type="match status" value="1"/>
</dbReference>
<dbReference type="InterPro" id="IPR036397">
    <property type="entry name" value="RNaseH_sf"/>
</dbReference>
<evidence type="ECO:0000256" key="2">
    <source>
        <dbReference type="ARBA" id="ARBA00006363"/>
    </source>
</evidence>
<protein>
    <submittedName>
        <fullName evidence="7">IS30 family transposase</fullName>
    </submittedName>
</protein>
<comment type="function">
    <text evidence="1">Required for the transposition of the insertion element.</text>
</comment>
<evidence type="ECO:0000313" key="8">
    <source>
        <dbReference type="Proteomes" id="UP000239874"/>
    </source>
</evidence>
<dbReference type="InterPro" id="IPR001598">
    <property type="entry name" value="Transposase_IS30_CS"/>
</dbReference>
<dbReference type="PANTHER" id="PTHR10948:SF23">
    <property type="entry name" value="TRANSPOSASE INSI FOR INSERTION SEQUENCE ELEMENT IS30A-RELATED"/>
    <property type="match status" value="1"/>
</dbReference>
<dbReference type="EMBL" id="PSZC01000018">
    <property type="protein sequence ID" value="PPJ35809.1"/>
    <property type="molecule type" value="Genomic_DNA"/>
</dbReference>
<sequence>MPRYAPNKMPSSVKRRYFELIRTGMSGSAAAQAVGVSLSCGSLWFIDSGSVNFVDTPISGRYLTQDDRIEIADGRARGERVKDIAKRIGKSYQTIYREITRNSKPDGTYQPWFAHSQAYQRRRRQKPRRLEIDTKLREAVADKLSRKWSPAQISRWLRRRHPRRTAWHLCTETIYDGVYRGLVTALDQNSRKSGRCRDLLRTGRIYRRRRGRGRSRDGALRQLTNLRPIHDRPAHVETRRQAGHWEGDLIVGAWQRSAVATLVERKTRYTLLVRLPHGHSAPRVADALITAFTRLPQKLRRTLTWDQGNEMFHHERIEAATGLRIYFADPHSPWQRGSNENTNGLLRQYLPKGADLGEWDDNDLQRIAAELNDRPRLCLQDKTPTGLLRQWNQQNSTSLIRNDD</sequence>
<reference evidence="7 8" key="1">
    <citation type="submission" date="2018-02" db="EMBL/GenBank/DDBJ databases">
        <title>8 Nocardia nova and 1 Nocardia cyriacigeorgica strain used for evolution to TMP-SMX.</title>
        <authorList>
            <person name="Mehta H."/>
            <person name="Weng J."/>
            <person name="Shamoo Y."/>
        </authorList>
    </citation>
    <scope>NUCLEOTIDE SEQUENCE [LARGE SCALE GENOMIC DNA]</scope>
    <source>
        <strain evidence="7 8">MDA3139</strain>
    </source>
</reference>
<dbReference type="InterPro" id="IPR051917">
    <property type="entry name" value="Transposase-Integrase"/>
</dbReference>
<dbReference type="GO" id="GO:0006313">
    <property type="term" value="P:DNA transposition"/>
    <property type="evidence" value="ECO:0007669"/>
    <property type="project" value="InterPro"/>
</dbReference>
<comment type="similarity">
    <text evidence="2">Belongs to the transposase IS30 family.</text>
</comment>
<dbReference type="InterPro" id="IPR001584">
    <property type="entry name" value="Integrase_cat-core"/>
</dbReference>
<dbReference type="Pfam" id="PF13936">
    <property type="entry name" value="HTH_38"/>
    <property type="match status" value="1"/>
</dbReference>
<comment type="caution">
    <text evidence="7">The sequence shown here is derived from an EMBL/GenBank/DDBJ whole genome shotgun (WGS) entry which is preliminary data.</text>
</comment>
<dbReference type="NCBIfam" id="NF033563">
    <property type="entry name" value="transpos_IS30"/>
    <property type="match status" value="1"/>
</dbReference>
<evidence type="ECO:0000256" key="4">
    <source>
        <dbReference type="ARBA" id="ARBA00023125"/>
    </source>
</evidence>
<dbReference type="AlphaFoldDB" id="A0A2S6AKQ1"/>
<keyword evidence="3" id="KW-0815">Transposition</keyword>
<dbReference type="InterPro" id="IPR012337">
    <property type="entry name" value="RNaseH-like_sf"/>
</dbReference>
<dbReference type="PROSITE" id="PS50994">
    <property type="entry name" value="INTEGRASE"/>
    <property type="match status" value="1"/>
</dbReference>
<evidence type="ECO:0000313" key="7">
    <source>
        <dbReference type="EMBL" id="PPJ35809.1"/>
    </source>
</evidence>
<organism evidence="7 8">
    <name type="scientific">Nocardia nova</name>
    <dbReference type="NCBI Taxonomy" id="37330"/>
    <lineage>
        <taxon>Bacteria</taxon>
        <taxon>Bacillati</taxon>
        <taxon>Actinomycetota</taxon>
        <taxon>Actinomycetes</taxon>
        <taxon>Mycobacteriales</taxon>
        <taxon>Nocardiaceae</taxon>
        <taxon>Nocardia</taxon>
    </lineage>
</organism>
<dbReference type="Proteomes" id="UP000239874">
    <property type="component" value="Unassembled WGS sequence"/>
</dbReference>
<evidence type="ECO:0000256" key="5">
    <source>
        <dbReference type="ARBA" id="ARBA00023172"/>
    </source>
</evidence>
<dbReference type="PROSITE" id="PS01043">
    <property type="entry name" value="TRANSPOSASE_IS30"/>
    <property type="match status" value="1"/>
</dbReference>
<dbReference type="Pfam" id="PF00665">
    <property type="entry name" value="rve"/>
    <property type="match status" value="1"/>
</dbReference>
<evidence type="ECO:0000256" key="3">
    <source>
        <dbReference type="ARBA" id="ARBA00022578"/>
    </source>
</evidence>